<keyword evidence="2" id="KW-1185">Reference proteome</keyword>
<proteinExistence type="predicted"/>
<gene>
    <name evidence="1" type="ORF">FB45DRAFT_1018727</name>
</gene>
<sequence>MQDEPRLPPELERLIFESVAISWPAYITNLLLVASRVREWIYPILYRTLVINAPTIAGLPSSNTSVAKFQHIQRTQPSVPSRVKNLMLVRLDGRETDAILSACPNVQNLYLFHPGEPAQAVRGYWSTALDILYGRPAAVERRAALDVMPLRRLYCDLEDLGIPSDVFSSALFANITHLQLNDMSIDIDDDEDEDDCRWKGLAALPRLTHLAFTIFAVALLPRLESVLARRKDLRALIVLRPPSWMDQYPGSIVEDQRFVMMMPLEDPTGDWQCGIVHEEDFWACADRFITGRMAGVPPIYTQFPFYLAELRPSVSVV</sequence>
<reference evidence="1" key="1">
    <citation type="submission" date="2023-03" db="EMBL/GenBank/DDBJ databases">
        <title>Massive genome expansion in bonnet fungi (Mycena s.s.) driven by repeated elements and novel gene families across ecological guilds.</title>
        <authorList>
            <consortium name="Lawrence Berkeley National Laboratory"/>
            <person name="Harder C.B."/>
            <person name="Miyauchi S."/>
            <person name="Viragh M."/>
            <person name="Kuo A."/>
            <person name="Thoen E."/>
            <person name="Andreopoulos B."/>
            <person name="Lu D."/>
            <person name="Skrede I."/>
            <person name="Drula E."/>
            <person name="Henrissat B."/>
            <person name="Morin E."/>
            <person name="Kohler A."/>
            <person name="Barry K."/>
            <person name="LaButti K."/>
            <person name="Morin E."/>
            <person name="Salamov A."/>
            <person name="Lipzen A."/>
            <person name="Mereny Z."/>
            <person name="Hegedus B."/>
            <person name="Baldrian P."/>
            <person name="Stursova M."/>
            <person name="Weitz H."/>
            <person name="Taylor A."/>
            <person name="Grigoriev I.V."/>
            <person name="Nagy L.G."/>
            <person name="Martin F."/>
            <person name="Kauserud H."/>
        </authorList>
    </citation>
    <scope>NUCLEOTIDE SEQUENCE</scope>
    <source>
        <strain evidence="1">9284</strain>
    </source>
</reference>
<evidence type="ECO:0000313" key="2">
    <source>
        <dbReference type="Proteomes" id="UP001221142"/>
    </source>
</evidence>
<name>A0AAD7CL31_9AGAR</name>
<comment type="caution">
    <text evidence="1">The sequence shown here is derived from an EMBL/GenBank/DDBJ whole genome shotgun (WGS) entry which is preliminary data.</text>
</comment>
<dbReference type="Proteomes" id="UP001221142">
    <property type="component" value="Unassembled WGS sequence"/>
</dbReference>
<organism evidence="1 2">
    <name type="scientific">Roridomyces roridus</name>
    <dbReference type="NCBI Taxonomy" id="1738132"/>
    <lineage>
        <taxon>Eukaryota</taxon>
        <taxon>Fungi</taxon>
        <taxon>Dikarya</taxon>
        <taxon>Basidiomycota</taxon>
        <taxon>Agaricomycotina</taxon>
        <taxon>Agaricomycetes</taxon>
        <taxon>Agaricomycetidae</taxon>
        <taxon>Agaricales</taxon>
        <taxon>Marasmiineae</taxon>
        <taxon>Mycenaceae</taxon>
        <taxon>Roridomyces</taxon>
    </lineage>
</organism>
<dbReference type="AlphaFoldDB" id="A0AAD7CL31"/>
<evidence type="ECO:0000313" key="1">
    <source>
        <dbReference type="EMBL" id="KAJ7651379.1"/>
    </source>
</evidence>
<accession>A0AAD7CL31</accession>
<protein>
    <submittedName>
        <fullName evidence="1">Uncharacterized protein</fullName>
    </submittedName>
</protein>
<dbReference type="EMBL" id="JARKIF010000001">
    <property type="protein sequence ID" value="KAJ7651379.1"/>
    <property type="molecule type" value="Genomic_DNA"/>
</dbReference>